<evidence type="ECO:0000256" key="1">
    <source>
        <dbReference type="SAM" id="MobiDB-lite"/>
    </source>
</evidence>
<gene>
    <name evidence="2" type="ORF">SBOR_2694</name>
</gene>
<name>W9CR02_SCLBF</name>
<dbReference type="EMBL" id="AYSA01000116">
    <property type="protein sequence ID" value="ESZ96900.1"/>
    <property type="molecule type" value="Genomic_DNA"/>
</dbReference>
<feature type="compositionally biased region" description="Polar residues" evidence="1">
    <location>
        <begin position="514"/>
        <end position="537"/>
    </location>
</feature>
<feature type="compositionally biased region" description="Polar residues" evidence="1">
    <location>
        <begin position="479"/>
        <end position="507"/>
    </location>
</feature>
<keyword evidence="3" id="KW-1185">Reference proteome</keyword>
<protein>
    <submittedName>
        <fullName evidence="2">Uncharacterized protein</fullName>
    </submittedName>
</protein>
<evidence type="ECO:0000313" key="3">
    <source>
        <dbReference type="Proteomes" id="UP000019487"/>
    </source>
</evidence>
<dbReference type="STRING" id="1432307.W9CR02"/>
<organism evidence="2 3">
    <name type="scientific">Sclerotinia borealis (strain F-4128)</name>
    <dbReference type="NCBI Taxonomy" id="1432307"/>
    <lineage>
        <taxon>Eukaryota</taxon>
        <taxon>Fungi</taxon>
        <taxon>Dikarya</taxon>
        <taxon>Ascomycota</taxon>
        <taxon>Pezizomycotina</taxon>
        <taxon>Leotiomycetes</taxon>
        <taxon>Helotiales</taxon>
        <taxon>Sclerotiniaceae</taxon>
        <taxon>Sclerotinia</taxon>
    </lineage>
</organism>
<evidence type="ECO:0000313" key="2">
    <source>
        <dbReference type="EMBL" id="ESZ96900.1"/>
    </source>
</evidence>
<sequence length="560" mass="62736">MEIRAPSDGATPIKDLRAVYPGAIKNIAVTLIGMRPYAGSDLDSDIPADQASQKSLERIQSMKDAGRPLPQCPKVDTNGIDVALIMLRTLLAYHMDLCIPQDKITAEEVAFYKAAWMNIGWHETDDWEVKKQLFKSLLGVRVLSPKDINESKLCFEGILAHTKLQNLFKESTRFNITSHLFRERKIDEPESVWIRGTSDPLILSRFNDLEWDGTKELGPFINRHFDSVKYKGYLRLHYGAKPLFCRVLFEPKIIRSISELWSFRMAGTVTKEFEEGDTCYYHDETKHTYVLCAIIRLGNGSDVKDDIRIYAANGREIVPMPSLGRPKELVGRSEFMESGKRWSIQDGGRYMLFYARSIPPEGEPDPETFIDYDAPEFKPRRSWVPPDNSIIEASSTENASLDHSMTDVPPYVPPDDSYIEGSIDHDVITGDGAKVNLPIRGILKAPLTMLTGPRPGIFAVVTPAFLSTTPVVLTLQDFSSRGVGSSSGQNDRGQTSNSRGRGSNMNPNGERLGSQPNRWGQPNRGRQPNRGGQSNRGASLESEPKRKNTSRVKFADLPEE</sequence>
<dbReference type="AlphaFoldDB" id="W9CR02"/>
<comment type="caution">
    <text evidence="2">The sequence shown here is derived from an EMBL/GenBank/DDBJ whole genome shotgun (WGS) entry which is preliminary data.</text>
</comment>
<dbReference type="HOGENOM" id="CLU_486754_0_0_1"/>
<dbReference type="Proteomes" id="UP000019487">
    <property type="component" value="Unassembled WGS sequence"/>
</dbReference>
<proteinExistence type="predicted"/>
<feature type="region of interest" description="Disordered" evidence="1">
    <location>
        <begin position="479"/>
        <end position="560"/>
    </location>
</feature>
<accession>W9CR02</accession>
<reference evidence="2 3" key="1">
    <citation type="journal article" date="2014" name="Genome Announc.">
        <title>Draft genome sequence of Sclerotinia borealis, a psychrophilic plant pathogenic fungus.</title>
        <authorList>
            <person name="Mardanov A.V."/>
            <person name="Beletsky A.V."/>
            <person name="Kadnikov V.V."/>
            <person name="Ignatov A.N."/>
            <person name="Ravin N.V."/>
        </authorList>
    </citation>
    <scope>NUCLEOTIDE SEQUENCE [LARGE SCALE GENOMIC DNA]</scope>
    <source>
        <strain evidence="3">F-4157</strain>
    </source>
</reference>
<dbReference type="OrthoDB" id="3533179at2759"/>